<feature type="region of interest" description="Disordered" evidence="1">
    <location>
        <begin position="1"/>
        <end position="26"/>
    </location>
</feature>
<gene>
    <name evidence="2" type="ORF">HK097_003075</name>
</gene>
<feature type="compositionally biased region" description="Polar residues" evidence="1">
    <location>
        <begin position="1"/>
        <end position="19"/>
    </location>
</feature>
<dbReference type="Proteomes" id="UP001212841">
    <property type="component" value="Unassembled WGS sequence"/>
</dbReference>
<feature type="region of interest" description="Disordered" evidence="1">
    <location>
        <begin position="121"/>
        <end position="283"/>
    </location>
</feature>
<feature type="compositionally biased region" description="Basic and acidic residues" evidence="1">
    <location>
        <begin position="168"/>
        <end position="179"/>
    </location>
</feature>
<accession>A0AAD5SG38</accession>
<sequence length="411" mass="46919">MSLSSKPNISKPAQNPSSKSSEKGALNSVVSSLTRAALGNSATDVQDDDIDRYVAELIASEAAAANSRYDTFGVSAFLGRSKNLPKPNKRFLTNVIKSTDAHNEALLRKEREEAEDRLRDMARERRKGLNPSSRDSRRRKRDWREEISDEEERDDGRSGRRRRRRSHDKNSESDDEERRKSKRGRKSKDTDASKSPEKKRTTSPSSKHHHTQPDTNPSVESWGTHSCMRLPISSPHLNPPESNPRPTKSSPRKTKGRGSTGSTRLDKYFSEGYDPRLDLDNYDDNSLEHYVNTLEELQAGVVEGRGRKEKRVKKEKKKKRKRKRSRTRSRSLEGSEGSGEEKRARKMKRRDRSWSRSSTRSDSRGRRRTRSRSRERSRTRTRSSSFGPTPPPDPAKVIGGPRSELPVSCPW</sequence>
<feature type="region of interest" description="Disordered" evidence="1">
    <location>
        <begin position="296"/>
        <end position="411"/>
    </location>
</feature>
<dbReference type="PANTHER" id="PTHR40132">
    <property type="entry name" value="PRE-MRNA-SPLICING FACTOR 38B"/>
    <property type="match status" value="1"/>
</dbReference>
<comment type="caution">
    <text evidence="2">The sequence shown here is derived from an EMBL/GenBank/DDBJ whole genome shotgun (WGS) entry which is preliminary data.</text>
</comment>
<dbReference type="AlphaFoldDB" id="A0AAD5SG38"/>
<feature type="compositionally biased region" description="Basic residues" evidence="1">
    <location>
        <begin position="307"/>
        <end position="329"/>
    </location>
</feature>
<evidence type="ECO:0000313" key="2">
    <source>
        <dbReference type="EMBL" id="KAJ3053925.1"/>
    </source>
</evidence>
<proteinExistence type="predicted"/>
<keyword evidence="3" id="KW-1185">Reference proteome</keyword>
<feature type="compositionally biased region" description="Polar residues" evidence="1">
    <location>
        <begin position="213"/>
        <end position="224"/>
    </location>
</feature>
<protein>
    <submittedName>
        <fullName evidence="2">Uncharacterized protein</fullName>
    </submittedName>
</protein>
<organism evidence="2 3">
    <name type="scientific">Rhizophlyctis rosea</name>
    <dbReference type="NCBI Taxonomy" id="64517"/>
    <lineage>
        <taxon>Eukaryota</taxon>
        <taxon>Fungi</taxon>
        <taxon>Fungi incertae sedis</taxon>
        <taxon>Chytridiomycota</taxon>
        <taxon>Chytridiomycota incertae sedis</taxon>
        <taxon>Chytridiomycetes</taxon>
        <taxon>Rhizophlyctidales</taxon>
        <taxon>Rhizophlyctidaceae</taxon>
        <taxon>Rhizophlyctis</taxon>
    </lineage>
</organism>
<feature type="compositionally biased region" description="Basic and acidic residues" evidence="1">
    <location>
        <begin position="187"/>
        <end position="200"/>
    </location>
</feature>
<dbReference type="EMBL" id="JADGJD010000170">
    <property type="protein sequence ID" value="KAJ3053925.1"/>
    <property type="molecule type" value="Genomic_DNA"/>
</dbReference>
<name>A0AAD5SG38_9FUNG</name>
<feature type="compositionally biased region" description="Basic and acidic residues" evidence="1">
    <location>
        <begin position="264"/>
        <end position="279"/>
    </location>
</feature>
<evidence type="ECO:0000313" key="3">
    <source>
        <dbReference type="Proteomes" id="UP001212841"/>
    </source>
</evidence>
<reference evidence="2" key="1">
    <citation type="submission" date="2020-05" db="EMBL/GenBank/DDBJ databases">
        <title>Phylogenomic resolution of chytrid fungi.</title>
        <authorList>
            <person name="Stajich J.E."/>
            <person name="Amses K."/>
            <person name="Simmons R."/>
            <person name="Seto K."/>
            <person name="Myers J."/>
            <person name="Bonds A."/>
            <person name="Quandt C.A."/>
            <person name="Barry K."/>
            <person name="Liu P."/>
            <person name="Grigoriev I."/>
            <person name="Longcore J.E."/>
            <person name="James T.Y."/>
        </authorList>
    </citation>
    <scope>NUCLEOTIDE SEQUENCE</scope>
    <source>
        <strain evidence="2">JEL0318</strain>
    </source>
</reference>
<evidence type="ECO:0000256" key="1">
    <source>
        <dbReference type="SAM" id="MobiDB-lite"/>
    </source>
</evidence>
<dbReference type="PANTHER" id="PTHR40132:SF1">
    <property type="entry name" value="PRE-MRNA-SPLICING FACTOR 38B"/>
    <property type="match status" value="1"/>
</dbReference>